<dbReference type="Proteomes" id="UP000291151">
    <property type="component" value="Chromosome"/>
</dbReference>
<dbReference type="RefSeq" id="WP_208650279.1">
    <property type="nucleotide sequence ID" value="NZ_CP036528.1"/>
</dbReference>
<name>A0A4P6UTC7_9BACL</name>
<dbReference type="AlphaFoldDB" id="A0A4P6UTC7"/>
<organism evidence="1 2">
    <name type="scientific">Ureibacillus thermophilus</name>
    <dbReference type="NCBI Taxonomy" id="367743"/>
    <lineage>
        <taxon>Bacteria</taxon>
        <taxon>Bacillati</taxon>
        <taxon>Bacillota</taxon>
        <taxon>Bacilli</taxon>
        <taxon>Bacillales</taxon>
        <taxon>Caryophanaceae</taxon>
        <taxon>Ureibacillus</taxon>
    </lineage>
</organism>
<keyword evidence="2" id="KW-1185">Reference proteome</keyword>
<evidence type="ECO:0000313" key="2">
    <source>
        <dbReference type="Proteomes" id="UP000291151"/>
    </source>
</evidence>
<sequence length="106" mass="12819">MISIEKTTLYVSVFNQSYNYIPTGEPCEFRIELEPEKAFIFQKLFNQLNSLEFDNFVRAHLPYLQYHLDDENDEIDTRLKKIYALIHEFGDEKVKEFVEQLPYFRN</sequence>
<proteinExistence type="predicted"/>
<dbReference type="EMBL" id="CP036528">
    <property type="protein sequence ID" value="QBK26589.1"/>
    <property type="molecule type" value="Genomic_DNA"/>
</dbReference>
<accession>A0A4P6UTC7</accession>
<reference evidence="1 2" key="1">
    <citation type="submission" date="2019-02" db="EMBL/GenBank/DDBJ databases">
        <title>Ureibacillus thermophilus.</title>
        <authorList>
            <person name="Sunny J.S."/>
            <person name="Natarajan A."/>
            <person name="Saleena L.M."/>
        </authorList>
    </citation>
    <scope>NUCLEOTIDE SEQUENCE [LARGE SCALE GENOMIC DNA]</scope>
    <source>
        <strain evidence="1 2">LM102</strain>
    </source>
</reference>
<dbReference type="KEGG" id="uth:DKZ56_12360"/>
<evidence type="ECO:0000313" key="1">
    <source>
        <dbReference type="EMBL" id="QBK26589.1"/>
    </source>
</evidence>
<gene>
    <name evidence="1" type="ORF">DKZ56_12360</name>
</gene>
<protein>
    <submittedName>
        <fullName evidence="1">Transposase</fullName>
    </submittedName>
</protein>